<dbReference type="EMBL" id="ML179249">
    <property type="protein sequence ID" value="THU93437.1"/>
    <property type="molecule type" value="Genomic_DNA"/>
</dbReference>
<dbReference type="Proteomes" id="UP000297245">
    <property type="component" value="Unassembled WGS sequence"/>
</dbReference>
<evidence type="ECO:0000256" key="1">
    <source>
        <dbReference type="SAM" id="MobiDB-lite"/>
    </source>
</evidence>
<feature type="region of interest" description="Disordered" evidence="1">
    <location>
        <begin position="30"/>
        <end position="68"/>
    </location>
</feature>
<reference evidence="2 3" key="1">
    <citation type="journal article" date="2019" name="Nat. Ecol. Evol.">
        <title>Megaphylogeny resolves global patterns of mushroom evolution.</title>
        <authorList>
            <person name="Varga T."/>
            <person name="Krizsan K."/>
            <person name="Foldi C."/>
            <person name="Dima B."/>
            <person name="Sanchez-Garcia M."/>
            <person name="Sanchez-Ramirez S."/>
            <person name="Szollosi G.J."/>
            <person name="Szarkandi J.G."/>
            <person name="Papp V."/>
            <person name="Albert L."/>
            <person name="Andreopoulos W."/>
            <person name="Angelini C."/>
            <person name="Antonin V."/>
            <person name="Barry K.W."/>
            <person name="Bougher N.L."/>
            <person name="Buchanan P."/>
            <person name="Buyck B."/>
            <person name="Bense V."/>
            <person name="Catcheside P."/>
            <person name="Chovatia M."/>
            <person name="Cooper J."/>
            <person name="Damon W."/>
            <person name="Desjardin D."/>
            <person name="Finy P."/>
            <person name="Geml J."/>
            <person name="Haridas S."/>
            <person name="Hughes K."/>
            <person name="Justo A."/>
            <person name="Karasinski D."/>
            <person name="Kautmanova I."/>
            <person name="Kiss B."/>
            <person name="Kocsube S."/>
            <person name="Kotiranta H."/>
            <person name="LaButti K.M."/>
            <person name="Lechner B.E."/>
            <person name="Liimatainen K."/>
            <person name="Lipzen A."/>
            <person name="Lukacs Z."/>
            <person name="Mihaltcheva S."/>
            <person name="Morgado L.N."/>
            <person name="Niskanen T."/>
            <person name="Noordeloos M.E."/>
            <person name="Ohm R.A."/>
            <person name="Ortiz-Santana B."/>
            <person name="Ovrebo C."/>
            <person name="Racz N."/>
            <person name="Riley R."/>
            <person name="Savchenko A."/>
            <person name="Shiryaev A."/>
            <person name="Soop K."/>
            <person name="Spirin V."/>
            <person name="Szebenyi C."/>
            <person name="Tomsovsky M."/>
            <person name="Tulloss R.E."/>
            <person name="Uehling J."/>
            <person name="Grigoriev I.V."/>
            <person name="Vagvolgyi C."/>
            <person name="Papp T."/>
            <person name="Martin F.M."/>
            <person name="Miettinen O."/>
            <person name="Hibbett D.S."/>
            <person name="Nagy L.G."/>
        </authorList>
    </citation>
    <scope>NUCLEOTIDE SEQUENCE [LARGE SCALE GENOMIC DNA]</scope>
    <source>
        <strain evidence="2 3">CBS 962.96</strain>
    </source>
</reference>
<organism evidence="2 3">
    <name type="scientific">Dendrothele bispora (strain CBS 962.96)</name>
    <dbReference type="NCBI Taxonomy" id="1314807"/>
    <lineage>
        <taxon>Eukaryota</taxon>
        <taxon>Fungi</taxon>
        <taxon>Dikarya</taxon>
        <taxon>Basidiomycota</taxon>
        <taxon>Agaricomycotina</taxon>
        <taxon>Agaricomycetes</taxon>
        <taxon>Agaricomycetidae</taxon>
        <taxon>Agaricales</taxon>
        <taxon>Agaricales incertae sedis</taxon>
        <taxon>Dendrothele</taxon>
    </lineage>
</organism>
<feature type="compositionally biased region" description="Basic and acidic residues" evidence="1">
    <location>
        <begin position="151"/>
        <end position="164"/>
    </location>
</feature>
<evidence type="ECO:0000313" key="2">
    <source>
        <dbReference type="EMBL" id="THU93437.1"/>
    </source>
</evidence>
<proteinExistence type="predicted"/>
<protein>
    <submittedName>
        <fullName evidence="2">Uncharacterized protein</fullName>
    </submittedName>
</protein>
<feature type="region of interest" description="Disordered" evidence="1">
    <location>
        <begin position="122"/>
        <end position="178"/>
    </location>
</feature>
<accession>A0A4S8LV52</accession>
<keyword evidence="3" id="KW-1185">Reference proteome</keyword>
<name>A0A4S8LV52_DENBC</name>
<sequence length="178" mass="19455">MPSTPSLPSDYELTSPESSLVLSGFSFFPTPSERQRSVPHGLKPPPWHSPRLENIGVTSVSGSASGNSPWNHPSLYQDLMCIDPAPIGRSVWSHPSIYRAPFSMPPTPSLPLEYETTFPESSLSPLTLLDGSPIGGPHTPLGSRSSPFPSEQRRPAPPRDHQRLEISVSENYPVQYLS</sequence>
<feature type="compositionally biased region" description="Polar residues" evidence="1">
    <location>
        <begin position="168"/>
        <end position="178"/>
    </location>
</feature>
<evidence type="ECO:0000313" key="3">
    <source>
        <dbReference type="Proteomes" id="UP000297245"/>
    </source>
</evidence>
<gene>
    <name evidence="2" type="ORF">K435DRAFT_779846</name>
</gene>
<feature type="compositionally biased region" description="Polar residues" evidence="1">
    <location>
        <begin position="56"/>
        <end position="68"/>
    </location>
</feature>
<dbReference type="AlphaFoldDB" id="A0A4S8LV52"/>